<evidence type="ECO:0000313" key="2">
    <source>
        <dbReference type="Proteomes" id="UP000680638"/>
    </source>
</evidence>
<comment type="caution">
    <text evidence="1">The sequence shown here is derived from an EMBL/GenBank/DDBJ whole genome shotgun (WGS) entry which is preliminary data.</text>
</comment>
<dbReference type="RefSeq" id="WP_212949248.1">
    <property type="nucleotide sequence ID" value="NZ_BORW01000007.1"/>
</dbReference>
<accession>A0ABQ4LVG1</accession>
<organism evidence="1 2">
    <name type="scientific">Paenibacillus cookii</name>
    <dbReference type="NCBI Taxonomy" id="157839"/>
    <lineage>
        <taxon>Bacteria</taxon>
        <taxon>Bacillati</taxon>
        <taxon>Bacillota</taxon>
        <taxon>Bacilli</taxon>
        <taxon>Bacillales</taxon>
        <taxon>Paenibacillaceae</taxon>
        <taxon>Paenibacillus</taxon>
    </lineage>
</organism>
<name>A0ABQ4LVG1_9BACL</name>
<dbReference type="Proteomes" id="UP000680638">
    <property type="component" value="Unassembled WGS sequence"/>
</dbReference>
<keyword evidence="2" id="KW-1185">Reference proteome</keyword>
<evidence type="ECO:0000313" key="1">
    <source>
        <dbReference type="EMBL" id="GIO67133.1"/>
    </source>
</evidence>
<proteinExistence type="predicted"/>
<reference evidence="1 2" key="1">
    <citation type="submission" date="2021-03" db="EMBL/GenBank/DDBJ databases">
        <title>Antimicrobial resistance genes in bacteria isolated from Japanese honey, and their potential for conferring macrolide and lincosamide resistance in the American foulbrood pathogen Paenibacillus larvae.</title>
        <authorList>
            <person name="Okamoto M."/>
            <person name="Kumagai M."/>
            <person name="Kanamori H."/>
            <person name="Takamatsu D."/>
        </authorList>
    </citation>
    <scope>NUCLEOTIDE SEQUENCE [LARGE SCALE GENOMIC DNA]</scope>
    <source>
        <strain evidence="1 2">J21TS3</strain>
    </source>
</reference>
<dbReference type="EMBL" id="BORW01000007">
    <property type="protein sequence ID" value="GIO67133.1"/>
    <property type="molecule type" value="Genomic_DNA"/>
</dbReference>
<sequence>MTQLMHIRGTRIYMEQLGQEHEEALLYFHGGPGDKVIYEAPYDLE</sequence>
<gene>
    <name evidence="1" type="ORF">J21TS3_19540</name>
</gene>
<evidence type="ECO:0008006" key="3">
    <source>
        <dbReference type="Google" id="ProtNLM"/>
    </source>
</evidence>
<protein>
    <recommendedName>
        <fullName evidence="3">Alpha/beta hydrolase</fullName>
    </recommendedName>
</protein>